<keyword evidence="1" id="KW-0732">Signal</keyword>
<dbReference type="AlphaFoldDB" id="A0A7G9L4F0"/>
<organism evidence="2 3">
    <name type="scientific">Sphingomonas sabuli</name>
    <dbReference type="NCBI Taxonomy" id="2764186"/>
    <lineage>
        <taxon>Bacteria</taxon>
        <taxon>Pseudomonadati</taxon>
        <taxon>Pseudomonadota</taxon>
        <taxon>Alphaproteobacteria</taxon>
        <taxon>Sphingomonadales</taxon>
        <taxon>Sphingomonadaceae</taxon>
        <taxon>Sphingomonas</taxon>
    </lineage>
</organism>
<dbReference type="Proteomes" id="UP000515861">
    <property type="component" value="Chromosome"/>
</dbReference>
<dbReference type="KEGG" id="ssau:H8M03_03980"/>
<reference evidence="2 3" key="1">
    <citation type="submission" date="2020-08" db="EMBL/GenBank/DDBJ databases">
        <title>Sphingomonas sp. sand1-3 16S ribosomal RNA gene Genome sequencing and assembly.</title>
        <authorList>
            <person name="Kang M."/>
        </authorList>
    </citation>
    <scope>NUCLEOTIDE SEQUENCE [LARGE SCALE GENOMIC DNA]</scope>
    <source>
        <strain evidence="3">sand1-3</strain>
    </source>
</reference>
<feature type="signal peptide" evidence="1">
    <location>
        <begin position="1"/>
        <end position="22"/>
    </location>
</feature>
<keyword evidence="3" id="KW-1185">Reference proteome</keyword>
<proteinExistence type="predicted"/>
<name>A0A7G9L4F0_9SPHN</name>
<accession>A0A7G9L4F0</accession>
<sequence>MRSLYLAVGSATLALGSVPSVAAAKTASSSPDPKTSTAVSTGRLLPFSYSLAGAEQNGGTYATTAPAAVAADTQAAPAANQWRVAQKEALKWEMGYLALSAIDLALTVQCLDDNECEEKNPIFGKHPKTSTLVAAKVGGSILHYLVFNHLNKRDPKTALRAAQISIGLQGAAIVVGRAF</sequence>
<protein>
    <submittedName>
        <fullName evidence="2">Uncharacterized protein</fullName>
    </submittedName>
</protein>
<gene>
    <name evidence="2" type="ORF">H8M03_03980</name>
</gene>
<evidence type="ECO:0000313" key="2">
    <source>
        <dbReference type="EMBL" id="QNM83499.1"/>
    </source>
</evidence>
<dbReference type="RefSeq" id="WP_187480454.1">
    <property type="nucleotide sequence ID" value="NZ_CP060697.1"/>
</dbReference>
<evidence type="ECO:0000313" key="3">
    <source>
        <dbReference type="Proteomes" id="UP000515861"/>
    </source>
</evidence>
<evidence type="ECO:0000256" key="1">
    <source>
        <dbReference type="SAM" id="SignalP"/>
    </source>
</evidence>
<dbReference type="EMBL" id="CP060697">
    <property type="protein sequence ID" value="QNM83499.1"/>
    <property type="molecule type" value="Genomic_DNA"/>
</dbReference>
<feature type="chain" id="PRO_5029017096" evidence="1">
    <location>
        <begin position="23"/>
        <end position="179"/>
    </location>
</feature>